<evidence type="ECO:0000313" key="2">
    <source>
        <dbReference type="Proteomes" id="UP000565078"/>
    </source>
</evidence>
<dbReference type="Proteomes" id="UP000565078">
    <property type="component" value="Unassembled WGS sequence"/>
</dbReference>
<dbReference type="AlphaFoldDB" id="A0A7J4IUX2"/>
<accession>A0A7J4IUX2</accession>
<dbReference type="EMBL" id="DUGC01000030">
    <property type="protein sequence ID" value="HIH09338.1"/>
    <property type="molecule type" value="Genomic_DNA"/>
</dbReference>
<protein>
    <submittedName>
        <fullName evidence="1">Uncharacterized protein</fullName>
    </submittedName>
</protein>
<reference evidence="2" key="1">
    <citation type="journal article" date="2020" name="bioRxiv">
        <title>A rank-normalized archaeal taxonomy based on genome phylogeny resolves widespread incomplete and uneven classifications.</title>
        <authorList>
            <person name="Rinke C."/>
            <person name="Chuvochina M."/>
            <person name="Mussig A.J."/>
            <person name="Chaumeil P.-A."/>
            <person name="Waite D.W."/>
            <person name="Whitman W.B."/>
            <person name="Parks D.H."/>
            <person name="Hugenholtz P."/>
        </authorList>
    </citation>
    <scope>NUCLEOTIDE SEQUENCE [LARGE SCALE GENOMIC DNA]</scope>
</reference>
<sequence>MRMHTIRQNGHVKHFRLFGFEPRPKKKGTEREGNPLWANKKAHLIKTWKTNSRKMSREQRCRWLAAEQQKFYLGQFTELYNGRPKAKAAKTKK</sequence>
<gene>
    <name evidence="1" type="ORF">HA254_01575</name>
</gene>
<name>A0A7J4IUX2_9ARCH</name>
<evidence type="ECO:0000313" key="1">
    <source>
        <dbReference type="EMBL" id="HIH09338.1"/>
    </source>
</evidence>
<proteinExistence type="predicted"/>
<comment type="caution">
    <text evidence="1">The sequence shown here is derived from an EMBL/GenBank/DDBJ whole genome shotgun (WGS) entry which is preliminary data.</text>
</comment>
<organism evidence="1 2">
    <name type="scientific">Candidatus Iainarchaeum sp</name>
    <dbReference type="NCBI Taxonomy" id="3101447"/>
    <lineage>
        <taxon>Archaea</taxon>
        <taxon>Candidatus Iainarchaeota</taxon>
        <taxon>Candidatus Iainarchaeia</taxon>
        <taxon>Candidatus Iainarchaeales</taxon>
        <taxon>Candidatus Iainarchaeaceae</taxon>
        <taxon>Candidatus Iainarchaeum</taxon>
    </lineage>
</organism>